<feature type="domain" description="Copper resistance protein ScsC N-terminal" evidence="3">
    <location>
        <begin position="28"/>
        <end position="61"/>
    </location>
</feature>
<dbReference type="Pfam" id="PF01323">
    <property type="entry name" value="DSBA"/>
    <property type="match status" value="1"/>
</dbReference>
<name>A0A9E2NUJ7_9GAMM</name>
<accession>A0A9E2NUJ7</accession>
<feature type="domain" description="DSBA-like thioredoxin" evidence="2">
    <location>
        <begin position="91"/>
        <end position="232"/>
    </location>
</feature>
<evidence type="ECO:0000259" key="2">
    <source>
        <dbReference type="Pfam" id="PF01323"/>
    </source>
</evidence>
<evidence type="ECO:0000256" key="1">
    <source>
        <dbReference type="SAM" id="SignalP"/>
    </source>
</evidence>
<dbReference type="InterPro" id="IPR001853">
    <property type="entry name" value="DSBA-like_thioredoxin_dom"/>
</dbReference>
<dbReference type="InterPro" id="IPR036249">
    <property type="entry name" value="Thioredoxin-like_sf"/>
</dbReference>
<reference evidence="4" key="1">
    <citation type="journal article" date="2021" name="PeerJ">
        <title>Extensive microbial diversity within the chicken gut microbiome revealed by metagenomics and culture.</title>
        <authorList>
            <person name="Gilroy R."/>
            <person name="Ravi A."/>
            <person name="Getino M."/>
            <person name="Pursley I."/>
            <person name="Horton D.L."/>
            <person name="Alikhan N.F."/>
            <person name="Baker D."/>
            <person name="Gharbi K."/>
            <person name="Hall N."/>
            <person name="Watson M."/>
            <person name="Adriaenssens E.M."/>
            <person name="Foster-Nyarko E."/>
            <person name="Jarju S."/>
            <person name="Secka A."/>
            <person name="Antonio M."/>
            <person name="Oren A."/>
            <person name="Chaudhuri R.R."/>
            <person name="La Ragione R."/>
            <person name="Hildebrand F."/>
            <person name="Pallen M.J."/>
        </authorList>
    </citation>
    <scope>NUCLEOTIDE SEQUENCE</scope>
    <source>
        <strain evidence="4">687</strain>
    </source>
</reference>
<dbReference type="Proteomes" id="UP000824150">
    <property type="component" value="Unassembled WGS sequence"/>
</dbReference>
<evidence type="ECO:0000259" key="3">
    <source>
        <dbReference type="Pfam" id="PF18312"/>
    </source>
</evidence>
<protein>
    <submittedName>
        <fullName evidence="4">Thioredoxin domain-containing protein</fullName>
    </submittedName>
</protein>
<keyword evidence="1" id="KW-0732">Signal</keyword>
<dbReference type="InterPro" id="IPR041205">
    <property type="entry name" value="ScsC_N"/>
</dbReference>
<dbReference type="GO" id="GO:0016491">
    <property type="term" value="F:oxidoreductase activity"/>
    <property type="evidence" value="ECO:0007669"/>
    <property type="project" value="InterPro"/>
</dbReference>
<dbReference type="PANTHER" id="PTHR35272:SF3">
    <property type="entry name" value="THIOL:DISULFIDE INTERCHANGE PROTEIN DSBC"/>
    <property type="match status" value="1"/>
</dbReference>
<reference evidence="4" key="2">
    <citation type="submission" date="2021-04" db="EMBL/GenBank/DDBJ databases">
        <authorList>
            <person name="Gilroy R."/>
        </authorList>
    </citation>
    <scope>NUCLEOTIDE SEQUENCE</scope>
    <source>
        <strain evidence="4">687</strain>
    </source>
</reference>
<evidence type="ECO:0000313" key="5">
    <source>
        <dbReference type="Proteomes" id="UP000824150"/>
    </source>
</evidence>
<evidence type="ECO:0000313" key="4">
    <source>
        <dbReference type="EMBL" id="MBU3827479.1"/>
    </source>
</evidence>
<dbReference type="Gene3D" id="3.40.30.10">
    <property type="entry name" value="Glutaredoxin"/>
    <property type="match status" value="1"/>
</dbReference>
<gene>
    <name evidence="4" type="ORF">IAA31_08360</name>
</gene>
<comment type="caution">
    <text evidence="4">The sequence shown here is derived from an EMBL/GenBank/DDBJ whole genome shotgun (WGS) entry which is preliminary data.</text>
</comment>
<dbReference type="PANTHER" id="PTHR35272">
    <property type="entry name" value="THIOL:DISULFIDE INTERCHANGE PROTEIN DSBC-RELATED"/>
    <property type="match status" value="1"/>
</dbReference>
<organism evidence="4 5">
    <name type="scientific">Candidatus Anaerobiospirillum merdipullorum</name>
    <dbReference type="NCBI Taxonomy" id="2838450"/>
    <lineage>
        <taxon>Bacteria</taxon>
        <taxon>Pseudomonadati</taxon>
        <taxon>Pseudomonadota</taxon>
        <taxon>Gammaproteobacteria</taxon>
        <taxon>Aeromonadales</taxon>
        <taxon>Succinivibrionaceae</taxon>
        <taxon>Anaerobiospirillum</taxon>
    </lineage>
</organism>
<sequence length="240" mass="26520">MSAWALALGLTITLIAPTQAQESFSATQKAEIEQIVHDYLVAHPEVMFEVAAEMEKLQQQAANETLNEIVHTLRTNPATPMKGSADAKHYLIEFNDYNCGYCKVVRPLTEKLAQEHQMQTIYVEFPILSATSVQAAAVGLALYSLDKDKYFAYQDLLMTQGTKVKDFAAIEAALTQVGADIEAVKKVAATDKLQDVLRMNLELGKRLGVTGTPFFIIDGKILRGAVPDYESLERFAGFKE</sequence>
<dbReference type="Pfam" id="PF18312">
    <property type="entry name" value="ScsC_N"/>
    <property type="match status" value="1"/>
</dbReference>
<proteinExistence type="predicted"/>
<dbReference type="InterPro" id="IPR051470">
    <property type="entry name" value="Thiol:disulfide_interchange"/>
</dbReference>
<feature type="signal peptide" evidence="1">
    <location>
        <begin position="1"/>
        <end position="20"/>
    </location>
</feature>
<dbReference type="SUPFAM" id="SSF52833">
    <property type="entry name" value="Thioredoxin-like"/>
    <property type="match status" value="1"/>
</dbReference>
<dbReference type="AlphaFoldDB" id="A0A9E2NUJ7"/>
<dbReference type="EMBL" id="JAHLFG010000091">
    <property type="protein sequence ID" value="MBU3827479.1"/>
    <property type="molecule type" value="Genomic_DNA"/>
</dbReference>
<feature type="chain" id="PRO_5039528049" evidence="1">
    <location>
        <begin position="21"/>
        <end position="240"/>
    </location>
</feature>